<organism evidence="1 2">
    <name type="scientific">Sediminibacterium roseum</name>
    <dbReference type="NCBI Taxonomy" id="1978412"/>
    <lineage>
        <taxon>Bacteria</taxon>
        <taxon>Pseudomonadati</taxon>
        <taxon>Bacteroidota</taxon>
        <taxon>Chitinophagia</taxon>
        <taxon>Chitinophagales</taxon>
        <taxon>Chitinophagaceae</taxon>
        <taxon>Sediminibacterium</taxon>
    </lineage>
</organism>
<dbReference type="EMBL" id="JAACJS010000002">
    <property type="protein sequence ID" value="NCI48476.1"/>
    <property type="molecule type" value="Genomic_DNA"/>
</dbReference>
<comment type="caution">
    <text evidence="1">The sequence shown here is derived from an EMBL/GenBank/DDBJ whole genome shotgun (WGS) entry which is preliminary data.</text>
</comment>
<gene>
    <name evidence="1" type="ORF">GWC95_00985</name>
</gene>
<evidence type="ECO:0000313" key="2">
    <source>
        <dbReference type="Proteomes" id="UP000753802"/>
    </source>
</evidence>
<accession>A0ABW9ZN36</accession>
<proteinExistence type="predicted"/>
<protein>
    <submittedName>
        <fullName evidence="1">Uncharacterized protein</fullName>
    </submittedName>
</protein>
<keyword evidence="2" id="KW-1185">Reference proteome</keyword>
<dbReference type="RefSeq" id="WP_161816800.1">
    <property type="nucleotide sequence ID" value="NZ_JAACJS010000002.1"/>
</dbReference>
<sequence>MRPRLILLFVLATLTLSLVAFLINGQGAKKIMCAQTPCCKERQAPKPAETGGGGMDDGSFHHLIVSTIK</sequence>
<dbReference type="Proteomes" id="UP000753802">
    <property type="component" value="Unassembled WGS sequence"/>
</dbReference>
<evidence type="ECO:0000313" key="1">
    <source>
        <dbReference type="EMBL" id="NCI48476.1"/>
    </source>
</evidence>
<name>A0ABW9ZN36_9BACT</name>
<reference evidence="1 2" key="1">
    <citation type="submission" date="2020-01" db="EMBL/GenBank/DDBJ databases">
        <title>Genome analysis.</title>
        <authorList>
            <person name="Wu S."/>
            <person name="Wang G."/>
        </authorList>
    </citation>
    <scope>NUCLEOTIDE SEQUENCE [LARGE SCALE GENOMIC DNA]</scope>
    <source>
        <strain evidence="1 2">SYL130</strain>
    </source>
</reference>